<feature type="signal peptide" evidence="3">
    <location>
        <begin position="1"/>
        <end position="22"/>
    </location>
</feature>
<dbReference type="PANTHER" id="PTHR31836:SF28">
    <property type="entry name" value="SRCR DOMAIN-CONTAINING PROTEIN-RELATED"/>
    <property type="match status" value="1"/>
</dbReference>
<accession>A0A9P5NYK2</accession>
<dbReference type="AlphaFoldDB" id="A0A9P5NYK2"/>
<keyword evidence="1 3" id="KW-0732">Signal</keyword>
<dbReference type="Proteomes" id="UP000724874">
    <property type="component" value="Unassembled WGS sequence"/>
</dbReference>
<dbReference type="CDD" id="cd22191">
    <property type="entry name" value="DPBB_RlpA_EXP_N-like"/>
    <property type="match status" value="1"/>
</dbReference>
<sequence length="237" mass="24385">MRSNVFALSLSALSLLLGVTSAAAPHARPLRRHQTVHADAKDTAVEVNVTSRTLERRFDGARFTFFAVGLGACGKNNVPSDFVVALNSAQYAGGTHCFDTITITVGSKSTSAQIVDECPGCPFAGLDFSSSLFDFFAPESVGVLTGSWVFGAGAAPAPSPTPSPKPTTHHTTPPPSTTATPTHTTTSHSSTHSVTSSSSVAITTSQSATSSTAAAGRVLLIHLLSATSDNCISHISK</sequence>
<proteinExistence type="predicted"/>
<feature type="compositionally biased region" description="Low complexity" evidence="2">
    <location>
        <begin position="177"/>
        <end position="198"/>
    </location>
</feature>
<feature type="region of interest" description="Disordered" evidence="2">
    <location>
        <begin position="155"/>
        <end position="198"/>
    </location>
</feature>
<evidence type="ECO:0000256" key="3">
    <source>
        <dbReference type="SAM" id="SignalP"/>
    </source>
</evidence>
<name>A0A9P5NYK2_GYMJU</name>
<dbReference type="OrthoDB" id="623670at2759"/>
<dbReference type="InterPro" id="IPR051477">
    <property type="entry name" value="Expansin_CellWall"/>
</dbReference>
<evidence type="ECO:0000313" key="4">
    <source>
        <dbReference type="EMBL" id="KAF8908914.1"/>
    </source>
</evidence>
<reference evidence="4" key="1">
    <citation type="submission" date="2020-11" db="EMBL/GenBank/DDBJ databases">
        <authorList>
            <consortium name="DOE Joint Genome Institute"/>
            <person name="Ahrendt S."/>
            <person name="Riley R."/>
            <person name="Andreopoulos W."/>
            <person name="LaButti K."/>
            <person name="Pangilinan J."/>
            <person name="Ruiz-duenas F.J."/>
            <person name="Barrasa J.M."/>
            <person name="Sanchez-Garcia M."/>
            <person name="Camarero S."/>
            <person name="Miyauchi S."/>
            <person name="Serrano A."/>
            <person name="Linde D."/>
            <person name="Babiker R."/>
            <person name="Drula E."/>
            <person name="Ayuso-Fernandez I."/>
            <person name="Pacheco R."/>
            <person name="Padilla G."/>
            <person name="Ferreira P."/>
            <person name="Barriuso J."/>
            <person name="Kellner H."/>
            <person name="Castanera R."/>
            <person name="Alfaro M."/>
            <person name="Ramirez L."/>
            <person name="Pisabarro A.G."/>
            <person name="Kuo A."/>
            <person name="Tritt A."/>
            <person name="Lipzen A."/>
            <person name="He G."/>
            <person name="Yan M."/>
            <person name="Ng V."/>
            <person name="Cullen D."/>
            <person name="Martin F."/>
            <person name="Rosso M.-N."/>
            <person name="Henrissat B."/>
            <person name="Hibbett D."/>
            <person name="Martinez A.T."/>
            <person name="Grigoriev I.V."/>
        </authorList>
    </citation>
    <scope>NUCLEOTIDE SEQUENCE</scope>
    <source>
        <strain evidence="4">AH 44721</strain>
    </source>
</reference>
<evidence type="ECO:0000256" key="1">
    <source>
        <dbReference type="ARBA" id="ARBA00022729"/>
    </source>
</evidence>
<feature type="chain" id="PRO_5040328834" evidence="3">
    <location>
        <begin position="23"/>
        <end position="237"/>
    </location>
</feature>
<organism evidence="4 5">
    <name type="scientific">Gymnopilus junonius</name>
    <name type="common">Spectacular rustgill mushroom</name>
    <name type="synonym">Gymnopilus spectabilis subsp. junonius</name>
    <dbReference type="NCBI Taxonomy" id="109634"/>
    <lineage>
        <taxon>Eukaryota</taxon>
        <taxon>Fungi</taxon>
        <taxon>Dikarya</taxon>
        <taxon>Basidiomycota</taxon>
        <taxon>Agaricomycotina</taxon>
        <taxon>Agaricomycetes</taxon>
        <taxon>Agaricomycetidae</taxon>
        <taxon>Agaricales</taxon>
        <taxon>Agaricineae</taxon>
        <taxon>Hymenogastraceae</taxon>
        <taxon>Gymnopilus</taxon>
    </lineage>
</organism>
<keyword evidence="5" id="KW-1185">Reference proteome</keyword>
<evidence type="ECO:0000256" key="2">
    <source>
        <dbReference type="SAM" id="MobiDB-lite"/>
    </source>
</evidence>
<dbReference type="PANTHER" id="PTHR31836">
    <property type="match status" value="1"/>
</dbReference>
<gene>
    <name evidence="4" type="ORF">CPB84DRAFT_1843275</name>
</gene>
<comment type="caution">
    <text evidence="4">The sequence shown here is derived from an EMBL/GenBank/DDBJ whole genome shotgun (WGS) entry which is preliminary data.</text>
</comment>
<protein>
    <submittedName>
        <fullName evidence="4">Uncharacterized protein</fullName>
    </submittedName>
</protein>
<dbReference type="Gene3D" id="2.40.40.10">
    <property type="entry name" value="RlpA-like domain"/>
    <property type="match status" value="1"/>
</dbReference>
<evidence type="ECO:0000313" key="5">
    <source>
        <dbReference type="Proteomes" id="UP000724874"/>
    </source>
</evidence>
<dbReference type="SUPFAM" id="SSF50685">
    <property type="entry name" value="Barwin-like endoglucanases"/>
    <property type="match status" value="1"/>
</dbReference>
<dbReference type="InterPro" id="IPR036908">
    <property type="entry name" value="RlpA-like_sf"/>
</dbReference>
<dbReference type="EMBL" id="JADNYJ010000010">
    <property type="protein sequence ID" value="KAF8908914.1"/>
    <property type="molecule type" value="Genomic_DNA"/>
</dbReference>